<evidence type="ECO:0000313" key="3">
    <source>
        <dbReference type="Proteomes" id="UP001358586"/>
    </source>
</evidence>
<reference evidence="2 3" key="1">
    <citation type="submission" date="2023-03" db="EMBL/GenBank/DDBJ databases">
        <title>WGS of Gossypium arboreum.</title>
        <authorList>
            <person name="Yu D."/>
        </authorList>
    </citation>
    <scope>NUCLEOTIDE SEQUENCE [LARGE SCALE GENOMIC DNA]</scope>
    <source>
        <tissue evidence="2">Leaf</tissue>
    </source>
</reference>
<sequence>MDLGRGKSQLVRPLLNGDDLRTAPGGLSQSNGLDVANIDCELEEEPFTNEEGRKRQRESNKLAHLIASEGIKKRETTYLMNLVSSSAEEVVVDDRRWTEVMRETRGWRTVDEDRIDF</sequence>
<gene>
    <name evidence="2" type="ORF">PVK06_040279</name>
</gene>
<evidence type="ECO:0000313" key="2">
    <source>
        <dbReference type="EMBL" id="KAK5785674.1"/>
    </source>
</evidence>
<dbReference type="Proteomes" id="UP001358586">
    <property type="component" value="Chromosome 11"/>
</dbReference>
<comment type="caution">
    <text evidence="2">The sequence shown here is derived from an EMBL/GenBank/DDBJ whole genome shotgun (WGS) entry which is preliminary data.</text>
</comment>
<feature type="region of interest" description="Disordered" evidence="1">
    <location>
        <begin position="1"/>
        <end position="32"/>
    </location>
</feature>
<accession>A0ABR0N546</accession>
<keyword evidence="3" id="KW-1185">Reference proteome</keyword>
<dbReference type="EMBL" id="JARKNE010000011">
    <property type="protein sequence ID" value="KAK5785674.1"/>
    <property type="molecule type" value="Genomic_DNA"/>
</dbReference>
<protein>
    <submittedName>
        <fullName evidence="2">Uncharacterized protein</fullName>
    </submittedName>
</protein>
<organism evidence="2 3">
    <name type="scientific">Gossypium arboreum</name>
    <name type="common">Tree cotton</name>
    <name type="synonym">Gossypium nanking</name>
    <dbReference type="NCBI Taxonomy" id="29729"/>
    <lineage>
        <taxon>Eukaryota</taxon>
        <taxon>Viridiplantae</taxon>
        <taxon>Streptophyta</taxon>
        <taxon>Embryophyta</taxon>
        <taxon>Tracheophyta</taxon>
        <taxon>Spermatophyta</taxon>
        <taxon>Magnoliopsida</taxon>
        <taxon>eudicotyledons</taxon>
        <taxon>Gunneridae</taxon>
        <taxon>Pentapetalae</taxon>
        <taxon>rosids</taxon>
        <taxon>malvids</taxon>
        <taxon>Malvales</taxon>
        <taxon>Malvaceae</taxon>
        <taxon>Malvoideae</taxon>
        <taxon>Gossypium</taxon>
    </lineage>
</organism>
<evidence type="ECO:0000256" key="1">
    <source>
        <dbReference type="SAM" id="MobiDB-lite"/>
    </source>
</evidence>
<name>A0ABR0N546_GOSAR</name>
<proteinExistence type="predicted"/>